<dbReference type="KEGG" id="rba:RB3358"/>
<organism evidence="1 2">
    <name type="scientific">Rhodopirellula baltica (strain DSM 10527 / NCIMB 13988 / SH1)</name>
    <dbReference type="NCBI Taxonomy" id="243090"/>
    <lineage>
        <taxon>Bacteria</taxon>
        <taxon>Pseudomonadati</taxon>
        <taxon>Planctomycetota</taxon>
        <taxon>Planctomycetia</taxon>
        <taxon>Pirellulales</taxon>
        <taxon>Pirellulaceae</taxon>
        <taxon>Rhodopirellula</taxon>
    </lineage>
</organism>
<reference evidence="1 2" key="1">
    <citation type="journal article" date="2003" name="Proc. Natl. Acad. Sci. U.S.A.">
        <title>Complete genome sequence of the marine planctomycete Pirellula sp. strain 1.</title>
        <authorList>
            <person name="Gloeckner F.O."/>
            <person name="Kube M."/>
            <person name="Bauer M."/>
            <person name="Teeling H."/>
            <person name="Lombardot T."/>
            <person name="Ludwig W."/>
            <person name="Gade D."/>
            <person name="Beck A."/>
            <person name="Borzym K."/>
            <person name="Heitmann K."/>
            <person name="Rabus R."/>
            <person name="Schlesner H."/>
            <person name="Amann R."/>
            <person name="Reinhardt R."/>
        </authorList>
    </citation>
    <scope>NUCLEOTIDE SEQUENCE [LARGE SCALE GENOMIC DNA]</scope>
    <source>
        <strain evidence="2">DSM 10527 / NCIMB 13988 / SH1</strain>
    </source>
</reference>
<sequence length="37" mass="4300">MRYPNGLSTENRSRKANYLPLERQKNKSVSTDFVGIE</sequence>
<evidence type="ECO:0000313" key="1">
    <source>
        <dbReference type="EMBL" id="CAD73144.1"/>
    </source>
</evidence>
<proteinExistence type="predicted"/>
<gene>
    <name evidence="1" type="ordered locus">RB3358</name>
</gene>
<dbReference type="HOGENOM" id="CLU_3347876_0_0_0"/>
<evidence type="ECO:0000313" key="2">
    <source>
        <dbReference type="Proteomes" id="UP000001025"/>
    </source>
</evidence>
<dbReference type="STRING" id="243090.RB3358"/>
<name>Q7UUD7_RHOBA</name>
<dbReference type="Proteomes" id="UP000001025">
    <property type="component" value="Chromosome"/>
</dbReference>
<dbReference type="EnsemblBacteria" id="CAD73144">
    <property type="protein sequence ID" value="CAD73144"/>
    <property type="gene ID" value="RB3358"/>
</dbReference>
<keyword evidence="2" id="KW-1185">Reference proteome</keyword>
<protein>
    <submittedName>
        <fullName evidence="1">Uncharacterized protein</fullName>
    </submittedName>
</protein>
<dbReference type="EMBL" id="BX294138">
    <property type="protein sequence ID" value="CAD73144.1"/>
    <property type="molecule type" value="Genomic_DNA"/>
</dbReference>
<dbReference type="AlphaFoldDB" id="Q7UUD7"/>
<dbReference type="InParanoid" id="Q7UUD7"/>
<accession>Q7UUD7</accession>